<feature type="domain" description="YcxB-like C-terminal" evidence="2">
    <location>
        <begin position="110"/>
        <end position="165"/>
    </location>
</feature>
<dbReference type="Proteomes" id="UP001084197">
    <property type="component" value="Unassembled WGS sequence"/>
</dbReference>
<gene>
    <name evidence="3" type="ORF">OWO01_07535</name>
</gene>
<dbReference type="AlphaFoldDB" id="A0A9J6RBZ7"/>
<evidence type="ECO:0000259" key="2">
    <source>
        <dbReference type="Pfam" id="PF14317"/>
    </source>
</evidence>
<proteinExistence type="predicted"/>
<evidence type="ECO:0000313" key="4">
    <source>
        <dbReference type="Proteomes" id="UP001084197"/>
    </source>
</evidence>
<reference evidence="3" key="1">
    <citation type="submission" date="2022-11" db="EMBL/GenBank/DDBJ databases">
        <title>WGS of Natronobacillus azotifigens 24KS-1, an anaerobic diazotrophic haloalkaliphile from soda-rich habitats.</title>
        <authorList>
            <person name="Sorokin D.Y."/>
            <person name="Merkel A.Y."/>
        </authorList>
    </citation>
    <scope>NUCLEOTIDE SEQUENCE</scope>
    <source>
        <strain evidence="3">24KS-1</strain>
    </source>
</reference>
<evidence type="ECO:0000256" key="1">
    <source>
        <dbReference type="SAM" id="Phobius"/>
    </source>
</evidence>
<dbReference type="Pfam" id="PF14317">
    <property type="entry name" value="YcxB"/>
    <property type="match status" value="1"/>
</dbReference>
<comment type="caution">
    <text evidence="3">The sequence shown here is derived from an EMBL/GenBank/DDBJ whole genome shotgun (WGS) entry which is preliminary data.</text>
</comment>
<keyword evidence="1" id="KW-1133">Transmembrane helix</keyword>
<keyword evidence="1" id="KW-0812">Transmembrane</keyword>
<name>A0A9J6RBZ7_9BACI</name>
<keyword evidence="1" id="KW-0472">Membrane</keyword>
<organism evidence="3 4">
    <name type="scientific">Natronobacillus azotifigens</name>
    <dbReference type="NCBI Taxonomy" id="472978"/>
    <lineage>
        <taxon>Bacteria</taxon>
        <taxon>Bacillati</taxon>
        <taxon>Bacillota</taxon>
        <taxon>Bacilli</taxon>
        <taxon>Bacillales</taxon>
        <taxon>Bacillaceae</taxon>
        <taxon>Natronobacillus</taxon>
    </lineage>
</organism>
<feature type="transmembrane region" description="Helical" evidence="1">
    <location>
        <begin position="58"/>
        <end position="75"/>
    </location>
</feature>
<keyword evidence="4" id="KW-1185">Reference proteome</keyword>
<dbReference type="EMBL" id="JAPRAT010000012">
    <property type="protein sequence ID" value="MCZ0703061.1"/>
    <property type="molecule type" value="Genomic_DNA"/>
</dbReference>
<dbReference type="RefSeq" id="WP_268779833.1">
    <property type="nucleotide sequence ID" value="NZ_JAPRAT010000012.1"/>
</dbReference>
<feature type="transmembrane region" description="Helical" evidence="1">
    <location>
        <begin position="32"/>
        <end position="52"/>
    </location>
</feature>
<sequence length="175" mass="20606">MEVKFEITEEDYIQFNLIHIQNSPSQKKMYHLLRYAIPLLFTIPIYIIGTMVFNQPRMYWMIIAVFFALIWMITYPKQYKKLIEKQTKKLLKEGDNSSIFGEKTMVIDENDITVFGEFTSEKVAKNSIKDIKISDDLILIYLSGISAQIIPTRYLNDESRKQLLAKLNFNGNEEF</sequence>
<protein>
    <submittedName>
        <fullName evidence="3">YcxB family protein</fullName>
    </submittedName>
</protein>
<evidence type="ECO:0000313" key="3">
    <source>
        <dbReference type="EMBL" id="MCZ0703061.1"/>
    </source>
</evidence>
<dbReference type="InterPro" id="IPR025588">
    <property type="entry name" value="YcxB-like_C"/>
</dbReference>
<accession>A0A9J6RBZ7</accession>